<feature type="compositionally biased region" description="Polar residues" evidence="1">
    <location>
        <begin position="183"/>
        <end position="198"/>
    </location>
</feature>
<dbReference type="RefSeq" id="XP_052110681.1">
    <property type="nucleotide sequence ID" value="XM_052254721.1"/>
</dbReference>
<accession>A0A9C6T651</accession>
<dbReference type="KEGG" id="adu:127741668"/>
<evidence type="ECO:0000313" key="3">
    <source>
        <dbReference type="RefSeq" id="XP_052110681.1"/>
    </source>
</evidence>
<evidence type="ECO:0000256" key="1">
    <source>
        <dbReference type="SAM" id="MobiDB-lite"/>
    </source>
</evidence>
<dbReference type="Proteomes" id="UP000515211">
    <property type="component" value="Chromosome 4"/>
</dbReference>
<name>A0A9C6T651_ARADU</name>
<protein>
    <submittedName>
        <fullName evidence="3">Uncharacterized protein LOC127741668</fullName>
    </submittedName>
    <submittedName>
        <fullName evidence="4">Uncharacterized protein LOC127746565</fullName>
    </submittedName>
</protein>
<feature type="region of interest" description="Disordered" evidence="1">
    <location>
        <begin position="144"/>
        <end position="204"/>
    </location>
</feature>
<evidence type="ECO:0000313" key="2">
    <source>
        <dbReference type="Proteomes" id="UP000515211"/>
    </source>
</evidence>
<reference evidence="3 4" key="2">
    <citation type="submission" date="2025-04" db="UniProtKB">
        <authorList>
            <consortium name="RefSeq"/>
        </authorList>
    </citation>
    <scope>IDENTIFICATION</scope>
    <source>
        <tissue evidence="3 4">Whole plant</tissue>
    </source>
</reference>
<dbReference type="RefSeq" id="XP_052116167.1">
    <property type="nucleotide sequence ID" value="XM_052260207.1"/>
</dbReference>
<proteinExistence type="predicted"/>
<feature type="compositionally biased region" description="Low complexity" evidence="1">
    <location>
        <begin position="161"/>
        <end position="175"/>
    </location>
</feature>
<sequence>MRKEDFHDRFSQSDLLHIAEFQEEVYALKKLSDKDPPPSRLHYLLLERFGRAIFSCQITNSAPRPFAFGHQSFALVIQHERQINTANQQILATTIDPRRPLYSQGRGLASTGTGRRSNSSELYTYCGRQGHTIDACYGKHGYPPGHPRYPSKPRFNGKGTASINSAITPPSSSSSQVQKEMVASSSLSDPVLNLSPTQHKALLA</sequence>
<organism evidence="2 3">
    <name type="scientific">Arachis duranensis</name>
    <name type="common">Wild peanut</name>
    <dbReference type="NCBI Taxonomy" id="130453"/>
    <lineage>
        <taxon>Eukaryota</taxon>
        <taxon>Viridiplantae</taxon>
        <taxon>Streptophyta</taxon>
        <taxon>Embryophyta</taxon>
        <taxon>Tracheophyta</taxon>
        <taxon>Spermatophyta</taxon>
        <taxon>Magnoliopsida</taxon>
        <taxon>eudicotyledons</taxon>
        <taxon>Gunneridae</taxon>
        <taxon>Pentapetalae</taxon>
        <taxon>rosids</taxon>
        <taxon>fabids</taxon>
        <taxon>Fabales</taxon>
        <taxon>Fabaceae</taxon>
        <taxon>Papilionoideae</taxon>
        <taxon>50 kb inversion clade</taxon>
        <taxon>dalbergioids sensu lato</taxon>
        <taxon>Dalbergieae</taxon>
        <taxon>Pterocarpus clade</taxon>
        <taxon>Arachis</taxon>
    </lineage>
</organism>
<dbReference type="KEGG" id="adu:127746565"/>
<reference evidence="2" key="1">
    <citation type="journal article" date="2016" name="Nat. Genet.">
        <title>The genome sequences of Arachis duranensis and Arachis ipaensis, the diploid ancestors of cultivated peanut.</title>
        <authorList>
            <person name="Bertioli D.J."/>
            <person name="Cannon S.B."/>
            <person name="Froenicke L."/>
            <person name="Huang G."/>
            <person name="Farmer A.D."/>
            <person name="Cannon E.K."/>
            <person name="Liu X."/>
            <person name="Gao D."/>
            <person name="Clevenger J."/>
            <person name="Dash S."/>
            <person name="Ren L."/>
            <person name="Moretzsohn M.C."/>
            <person name="Shirasawa K."/>
            <person name="Huang W."/>
            <person name="Vidigal B."/>
            <person name="Abernathy B."/>
            <person name="Chu Y."/>
            <person name="Niederhuth C.E."/>
            <person name="Umale P."/>
            <person name="Araujo A.C."/>
            <person name="Kozik A."/>
            <person name="Kim K.D."/>
            <person name="Burow M.D."/>
            <person name="Varshney R.K."/>
            <person name="Wang X."/>
            <person name="Zhang X."/>
            <person name="Barkley N."/>
            <person name="Guimaraes P.M."/>
            <person name="Isobe S."/>
            <person name="Guo B."/>
            <person name="Liao B."/>
            <person name="Stalker H.T."/>
            <person name="Schmitz R.J."/>
            <person name="Scheffler B.E."/>
            <person name="Leal-Bertioli S.C."/>
            <person name="Xun X."/>
            <person name="Jackson S.A."/>
            <person name="Michelmore R."/>
            <person name="Ozias-Akins P."/>
        </authorList>
    </citation>
    <scope>NUCLEOTIDE SEQUENCE [LARGE SCALE GENOMIC DNA]</scope>
    <source>
        <strain evidence="2">cv. V14167</strain>
    </source>
</reference>
<evidence type="ECO:0000313" key="4">
    <source>
        <dbReference type="RefSeq" id="XP_052116167.1"/>
    </source>
</evidence>
<gene>
    <name evidence="3" type="primary">LOC127741668</name>
    <name evidence="4" type="synonym">LOC127746565</name>
</gene>
<keyword evidence="2" id="KW-1185">Reference proteome</keyword>
<dbReference type="Proteomes" id="UP000515211">
    <property type="component" value="Chromosome 9"/>
</dbReference>
<dbReference type="AlphaFoldDB" id="A0A9C6T651"/>
<dbReference type="GeneID" id="127741668"/>